<proteinExistence type="inferred from homology"/>
<comment type="caution">
    <text evidence="3">The sequence shown here is derived from an EMBL/GenBank/DDBJ whole genome shotgun (WGS) entry which is preliminary data.</text>
</comment>
<dbReference type="InterPro" id="IPR000407">
    <property type="entry name" value="GDA1_CD39_NTPase"/>
</dbReference>
<dbReference type="Pfam" id="PF01150">
    <property type="entry name" value="GDA1_CD39"/>
    <property type="match status" value="1"/>
</dbReference>
<keyword evidence="4" id="KW-1185">Reference proteome</keyword>
<dbReference type="Gene3D" id="3.30.420.150">
    <property type="entry name" value="Exopolyphosphatase. Domain 2"/>
    <property type="match status" value="1"/>
</dbReference>
<accession>A0ABQ6MMQ1</accession>
<gene>
    <name evidence="3" type="ORF">TeGR_g14904</name>
</gene>
<comment type="similarity">
    <text evidence="1">Belongs to the GDA1/CD39 NTPase family.</text>
</comment>
<dbReference type="PANTHER" id="PTHR11782">
    <property type="entry name" value="ADENOSINE/GUANOSINE DIPHOSPHATASE"/>
    <property type="match status" value="1"/>
</dbReference>
<dbReference type="Proteomes" id="UP001165060">
    <property type="component" value="Unassembled WGS sequence"/>
</dbReference>
<evidence type="ECO:0000313" key="3">
    <source>
        <dbReference type="EMBL" id="GMI28606.1"/>
    </source>
</evidence>
<protein>
    <submittedName>
        <fullName evidence="3">Uncharacterized protein</fullName>
    </submittedName>
</protein>
<keyword evidence="2" id="KW-0378">Hydrolase</keyword>
<dbReference type="Gene3D" id="3.30.420.40">
    <property type="match status" value="1"/>
</dbReference>
<feature type="non-terminal residue" evidence="3">
    <location>
        <position position="1"/>
    </location>
</feature>
<dbReference type="PANTHER" id="PTHR11782:SF83">
    <property type="entry name" value="GUANOSINE-DIPHOSPHATASE"/>
    <property type="match status" value="1"/>
</dbReference>
<evidence type="ECO:0000313" key="4">
    <source>
        <dbReference type="Proteomes" id="UP001165060"/>
    </source>
</evidence>
<reference evidence="3 4" key="1">
    <citation type="journal article" date="2023" name="Commun. Biol.">
        <title>Genome analysis of Parmales, the sister group of diatoms, reveals the evolutionary specialization of diatoms from phago-mixotrophs to photoautotrophs.</title>
        <authorList>
            <person name="Ban H."/>
            <person name="Sato S."/>
            <person name="Yoshikawa S."/>
            <person name="Yamada K."/>
            <person name="Nakamura Y."/>
            <person name="Ichinomiya M."/>
            <person name="Sato N."/>
            <person name="Blanc-Mathieu R."/>
            <person name="Endo H."/>
            <person name="Kuwata A."/>
            <person name="Ogata H."/>
        </authorList>
    </citation>
    <scope>NUCLEOTIDE SEQUENCE [LARGE SCALE GENOMIC DNA]</scope>
</reference>
<evidence type="ECO:0000256" key="1">
    <source>
        <dbReference type="ARBA" id="ARBA00009283"/>
    </source>
</evidence>
<name>A0ABQ6MMQ1_9STRA</name>
<organism evidence="3 4">
    <name type="scientific">Tetraparma gracilis</name>
    <dbReference type="NCBI Taxonomy" id="2962635"/>
    <lineage>
        <taxon>Eukaryota</taxon>
        <taxon>Sar</taxon>
        <taxon>Stramenopiles</taxon>
        <taxon>Ochrophyta</taxon>
        <taxon>Bolidophyceae</taxon>
        <taxon>Parmales</taxon>
        <taxon>Triparmaceae</taxon>
        <taxon>Tetraparma</taxon>
    </lineage>
</organism>
<evidence type="ECO:0000256" key="2">
    <source>
        <dbReference type="ARBA" id="ARBA00022801"/>
    </source>
</evidence>
<sequence>LFTYAATVIPPEFHSTTPITICATAGMRLLDVELRTSVYDKLFEDLKAEPGFSFDSLRREDIYTLDGGEEGFFGAISINSLLDNIGADLGVLPGRSPMGALDMGGGSTQIMLPDRDPGGRLSERDFYIKSYLGFGADAFRERVMDRLVATKTSSDTSAIPNPCAFKGWATTHESSSRRLVGSGDADSCAGLIRSIFDEDDVDKTDNKTDIDGVSHPVVHGKFYAMSLYFFALDCVREMALLAQEKKRSAGLDLSEHPSEFVAAWPTPSPDMILAAAGKFCAMDWAELEPIHGTAHRYTRPDGFPHRCFEATYVATMLKHGYGFSGSAQDVTFAFDIGGAEVEWTLGMILVDELRQ</sequence>
<dbReference type="EMBL" id="BRYB01001561">
    <property type="protein sequence ID" value="GMI28606.1"/>
    <property type="molecule type" value="Genomic_DNA"/>
</dbReference>
<dbReference type="CDD" id="cd24003">
    <property type="entry name" value="ASKHA_NBD_GDA1_CD39_NTPase"/>
    <property type="match status" value="1"/>
</dbReference>